<dbReference type="OrthoDB" id="2018824at2"/>
<keyword evidence="1" id="KW-0732">Signal</keyword>
<dbReference type="InterPro" id="IPR003343">
    <property type="entry name" value="Big_2"/>
</dbReference>
<feature type="domain" description="BIG2" evidence="2">
    <location>
        <begin position="64"/>
        <end position="108"/>
    </location>
</feature>
<gene>
    <name evidence="3" type="ORF">HHT355_0155</name>
</gene>
<feature type="chain" id="PRO_5005223874" description="BIG2 domain-containing protein" evidence="1">
    <location>
        <begin position="31"/>
        <end position="875"/>
    </location>
</feature>
<protein>
    <recommendedName>
        <fullName evidence="2">BIG2 domain-containing protein</fullName>
    </recommendedName>
</protein>
<dbReference type="SUPFAM" id="SSF49373">
    <property type="entry name" value="Invasin/intimin cell-adhesion fragments"/>
    <property type="match status" value="3"/>
</dbReference>
<name>A0A0H5SD67_HERHM</name>
<dbReference type="RefSeq" id="WP_103201555.1">
    <property type="nucleotide sequence ID" value="NZ_CVTD020000006.1"/>
</dbReference>
<dbReference type="Proteomes" id="UP000236497">
    <property type="component" value="Unassembled WGS sequence"/>
</dbReference>
<evidence type="ECO:0000313" key="3">
    <source>
        <dbReference type="EMBL" id="CRZ33369.1"/>
    </source>
</evidence>
<dbReference type="EMBL" id="CVTD020000006">
    <property type="protein sequence ID" value="CRZ33369.1"/>
    <property type="molecule type" value="Genomic_DNA"/>
</dbReference>
<dbReference type="AlphaFoldDB" id="A0A0H5SD67"/>
<proteinExistence type="predicted"/>
<sequence length="875" mass="97205">MKTKFFKKLSFVLAVAMVLSVLYPAAGAFAAKKPKLNATSKYLHLDVEGKNEYDFNISNKQKGWKYDWESADEDVVVVDNKGVVTATGVGKTKVTVYITDKDGEEVAKLSAKVTVRDNIKEVKISNPPEGKLEVGQEYDFNRSFVTVSGSTKKTSAITRWTVEPSDTATIDDKGVFKATKAGKYTITARSFQSKEKYEYWLSDNEAYKDYVLATDSVEVTVAASMVEAKQYDLSKVNVLFTSPMTEEEVKNNIYVHYMIGDVAVKEQEIKSVKISDDGMTATVEIYDTFVPKVTYKVTYTDMEPVSFIAATANPEDVKGIDITTSKVTVFEPTRIKYNLINENGVIINQPVDVNNLGVRVTFESSNELTSLYNDELTIFNKGDVTTVKATYHTYEWVDGQEIVYTDTQAIVGVEEADVLPKGILAWTIVKHGETPKYDKVNHFIAAEDNDRVLNVKIELSDGSKISSHDDNLIKLTSSDSSVLFVDETGYLVPVKEGKVRVTVEYDNKYVGSFEVTVSAKRKAARMVVEDAVYSLSNYDEHPSWSDKVTVNAYLKDQYGYDFEYEPDLRIRALSQKAIDRDGKEEKVIGGNSYTFDPKGEAEGRYQYLVYDAAYPTITAQVTFDVKAPNSEAVTWKVEISGAYKDGKIDTVVKAPEDANKKFSIQLMGYAKNGVKVGPEDLSEYNVTIKDNKGKELKDKAPEAITDDNSIYNATYNATWTAATGSAISTKIENATWTAATGSAIGTKIEKLENGQYTVEIIDKNKTVKGRAVFTVVDTQKLPELEIKGFRSANTDGDQAFADAFTVKLNGSAVSAERLAPQFKRTQVPTRAYADKVLVTEYIKDADGNETTLYIVHELKVGYYITVPVDFASYVD</sequence>
<organism evidence="3 4">
    <name type="scientific">Herbinix hemicellulosilytica</name>
    <dbReference type="NCBI Taxonomy" id="1564487"/>
    <lineage>
        <taxon>Bacteria</taxon>
        <taxon>Bacillati</taxon>
        <taxon>Bacillota</taxon>
        <taxon>Clostridia</taxon>
        <taxon>Lachnospirales</taxon>
        <taxon>Lachnospiraceae</taxon>
        <taxon>Herbinix</taxon>
    </lineage>
</organism>
<accession>A0A0H5SD67</accession>
<evidence type="ECO:0000313" key="4">
    <source>
        <dbReference type="Proteomes" id="UP000236497"/>
    </source>
</evidence>
<dbReference type="Gene3D" id="2.60.40.1080">
    <property type="match status" value="3"/>
</dbReference>
<evidence type="ECO:0000256" key="1">
    <source>
        <dbReference type="SAM" id="SignalP"/>
    </source>
</evidence>
<dbReference type="Pfam" id="PF02368">
    <property type="entry name" value="Big_2"/>
    <property type="match status" value="1"/>
</dbReference>
<dbReference type="InterPro" id="IPR008964">
    <property type="entry name" value="Invasin/intimin_cell_adhesion"/>
</dbReference>
<feature type="signal peptide" evidence="1">
    <location>
        <begin position="1"/>
        <end position="30"/>
    </location>
</feature>
<reference evidence="3 4" key="1">
    <citation type="submission" date="2015-06" db="EMBL/GenBank/DDBJ databases">
        <authorList>
            <person name="Wibberg Daniel"/>
        </authorList>
    </citation>
    <scope>NUCLEOTIDE SEQUENCE [LARGE SCALE GENOMIC DNA]</scope>
    <source>
        <strain evidence="3 4">T3/55T</strain>
    </source>
</reference>
<evidence type="ECO:0000259" key="2">
    <source>
        <dbReference type="Pfam" id="PF02368"/>
    </source>
</evidence>
<keyword evidence="4" id="KW-1185">Reference proteome</keyword>